<dbReference type="AlphaFoldDB" id="A0A845Q7I7"/>
<proteinExistence type="predicted"/>
<protein>
    <submittedName>
        <fullName evidence="3">Enoyl-CoA hydratase/isomerase family protein</fullName>
    </submittedName>
</protein>
<dbReference type="GeneID" id="300656195"/>
<dbReference type="Pfam" id="PF00378">
    <property type="entry name" value="ECH_1"/>
    <property type="match status" value="1"/>
</dbReference>
<sequence>MPQTGEIETRDFTTIERRGPVALVRYDRKDGLNALSRAAMRELTDIARMFNDDISTHVIVLTGTDKIFSAGADLKDPEMASGRDGGLMARRHALRVGPDMCDAWEALEQLTICAIEGHCIGGGVALVGSCDIRIAAQSASFRLPEIPLGMNMSWHSNPRLVNLMGPARAKLFVILGEALKAPDALDWRFVEEVVPDGTALDAAMDLAARAAAVPPVPLRMSKQSLEMAAKALNPVATYMDRDQFALAATGKDQTEAITAFLEKRAPRFTGE</sequence>
<dbReference type="RefSeq" id="WP_160586298.1">
    <property type="nucleotide sequence ID" value="NZ_BMHN01000001.1"/>
</dbReference>
<keyword evidence="1" id="KW-0443">Lipid metabolism</keyword>
<name>A0A845Q7I7_9HYPH</name>
<dbReference type="PANTHER" id="PTHR11941:SF169">
    <property type="entry name" value="(7AS)-7A-METHYL-1,5-DIOXO-2,3,5,6,7,7A-HEXAHYDRO-1H-INDENE-CARBOXYL-COA HYDROLASE"/>
    <property type="match status" value="1"/>
</dbReference>
<evidence type="ECO:0000313" key="3">
    <source>
        <dbReference type="EMBL" id="NBG94140.1"/>
    </source>
</evidence>
<dbReference type="GO" id="GO:0006635">
    <property type="term" value="P:fatty acid beta-oxidation"/>
    <property type="evidence" value="ECO:0007669"/>
    <property type="project" value="TreeGrafter"/>
</dbReference>
<evidence type="ECO:0000313" key="4">
    <source>
        <dbReference type="Proteomes" id="UP000470384"/>
    </source>
</evidence>
<evidence type="ECO:0000256" key="2">
    <source>
        <dbReference type="ARBA" id="ARBA00023239"/>
    </source>
</evidence>
<dbReference type="SUPFAM" id="SSF52096">
    <property type="entry name" value="ClpP/crotonase"/>
    <property type="match status" value="1"/>
</dbReference>
<dbReference type="GO" id="GO:0016853">
    <property type="term" value="F:isomerase activity"/>
    <property type="evidence" value="ECO:0007669"/>
    <property type="project" value="UniProtKB-KW"/>
</dbReference>
<organism evidence="3 4">
    <name type="scientific">Pyruvatibacter mobilis</name>
    <dbReference type="NCBI Taxonomy" id="1712261"/>
    <lineage>
        <taxon>Bacteria</taxon>
        <taxon>Pseudomonadati</taxon>
        <taxon>Pseudomonadota</taxon>
        <taxon>Alphaproteobacteria</taxon>
        <taxon>Hyphomicrobiales</taxon>
        <taxon>Parvibaculaceae</taxon>
        <taxon>Pyruvatibacter</taxon>
    </lineage>
</organism>
<gene>
    <name evidence="3" type="ORF">GTQ45_00170</name>
</gene>
<dbReference type="InterPro" id="IPR029045">
    <property type="entry name" value="ClpP/crotonase-like_dom_sf"/>
</dbReference>
<dbReference type="PANTHER" id="PTHR11941">
    <property type="entry name" value="ENOYL-COA HYDRATASE-RELATED"/>
    <property type="match status" value="1"/>
</dbReference>
<evidence type="ECO:0000256" key="1">
    <source>
        <dbReference type="ARBA" id="ARBA00023098"/>
    </source>
</evidence>
<dbReference type="InterPro" id="IPR001753">
    <property type="entry name" value="Enoyl-CoA_hydra/iso"/>
</dbReference>
<dbReference type="EMBL" id="WXYQ01000001">
    <property type="protein sequence ID" value="NBG94140.1"/>
    <property type="molecule type" value="Genomic_DNA"/>
</dbReference>
<keyword evidence="4" id="KW-1185">Reference proteome</keyword>
<reference evidence="3 4" key="1">
    <citation type="journal article" date="2016" name="Int. J. Syst. Evol. Microbiol.">
        <title>Pyruvatibacter mobilis gen. nov., sp. nov., a marine bacterium from the culture broth of Picochlorum sp. 122.</title>
        <authorList>
            <person name="Wang G."/>
            <person name="Tang M."/>
            <person name="Wu H."/>
            <person name="Dai S."/>
            <person name="Li T."/>
            <person name="Chen C."/>
            <person name="He H."/>
            <person name="Fan J."/>
            <person name="Xiang W."/>
            <person name="Li X."/>
        </authorList>
    </citation>
    <scope>NUCLEOTIDE SEQUENCE [LARGE SCALE GENOMIC DNA]</scope>
    <source>
        <strain evidence="3 4">GYP-11</strain>
    </source>
</reference>
<dbReference type="Gene3D" id="3.90.226.10">
    <property type="entry name" value="2-enoyl-CoA Hydratase, Chain A, domain 1"/>
    <property type="match status" value="1"/>
</dbReference>
<dbReference type="Proteomes" id="UP000470384">
    <property type="component" value="Unassembled WGS sequence"/>
</dbReference>
<dbReference type="OrthoDB" id="7848551at2"/>
<accession>A0A845Q7I7</accession>
<comment type="caution">
    <text evidence="3">The sequence shown here is derived from an EMBL/GenBank/DDBJ whole genome shotgun (WGS) entry which is preliminary data.</text>
</comment>
<dbReference type="CDD" id="cd06558">
    <property type="entry name" value="crotonase-like"/>
    <property type="match status" value="1"/>
</dbReference>
<keyword evidence="2" id="KW-0456">Lyase</keyword>
<keyword evidence="3" id="KW-0413">Isomerase</keyword>
<dbReference type="GO" id="GO:0016829">
    <property type="term" value="F:lyase activity"/>
    <property type="evidence" value="ECO:0007669"/>
    <property type="project" value="UniProtKB-KW"/>
</dbReference>